<evidence type="ECO:0000256" key="1">
    <source>
        <dbReference type="SAM" id="Coils"/>
    </source>
</evidence>
<feature type="transmembrane region" description="Helical" evidence="2">
    <location>
        <begin position="385"/>
        <end position="407"/>
    </location>
</feature>
<keyword evidence="1" id="KW-0175">Coiled coil</keyword>
<accession>A0A2D6YJJ8</accession>
<gene>
    <name evidence="3" type="ORF">CMN54_07640</name>
</gene>
<keyword evidence="2" id="KW-0472">Membrane</keyword>
<keyword evidence="2" id="KW-1133">Transmembrane helix</keyword>
<sequence>MDKRTYVLSTHPGCIEANYVEKRGAEINLLTRLDSQFFLLKENGTETEAAILEKFDKNINDYVDSNSFKDNRFVFLLPSEEVTFRTLVFPFQDIRKIKQVLPFELGNEILGHLEDYHYTYQIKLADYGQAKALIQLVSKAKRNFLVDFCTKKGWEIQGVLSSASFLAGLLPHDWKVGKCFQVYVGVDECFVSALYEGDLMTVKSFPNRILEVVENHYNQSEEQNAVALKEKLSDNTENLKPVKNELAWLSSQINLFLKSNIEDYSTVSISFHGVFAGLFDWQNQKVLLKTKQADQQILEGADSQTSLKQFQSSKTVESKVIDTQQALDVVDSKFRIRGTNEPSDRNPWGILGDMPKRFPNFLDRHALSHFSQGTPIQRFARQNRLGLAAIILLSMIFLGSLGGNIFLQIKIKQQLITHLDRQLQQQILQILPNSALQADQAISHLKNLITKRKQALNLSRNFTDRDYVSLKFLESLTNLMKPDTKSILERIEFSSDRFSMNGAIDSYENLQKLKSKLQIFPKFKEKRIIESNRKSQDGILYRITIDL</sequence>
<feature type="coiled-coil region" evidence="1">
    <location>
        <begin position="210"/>
        <end position="238"/>
    </location>
</feature>
<organism evidence="3 4">
    <name type="scientific">SAR324 cluster bacterium</name>
    <dbReference type="NCBI Taxonomy" id="2024889"/>
    <lineage>
        <taxon>Bacteria</taxon>
        <taxon>Deltaproteobacteria</taxon>
        <taxon>SAR324 cluster</taxon>
    </lineage>
</organism>
<dbReference type="Proteomes" id="UP000226525">
    <property type="component" value="Unassembled WGS sequence"/>
</dbReference>
<protein>
    <submittedName>
        <fullName evidence="3">Uncharacterized protein</fullName>
    </submittedName>
</protein>
<dbReference type="SUPFAM" id="SSF53067">
    <property type="entry name" value="Actin-like ATPase domain"/>
    <property type="match status" value="1"/>
</dbReference>
<reference evidence="4" key="1">
    <citation type="submission" date="2017-09" db="EMBL/GenBank/DDBJ databases">
        <title>The Reconstruction of 2,631 Draft Metagenome-Assembled Genomes from the Global Oceans.</title>
        <authorList>
            <person name="Tully B.J."/>
            <person name="Graham E.D."/>
            <person name="Heidelberg J.F."/>
        </authorList>
    </citation>
    <scope>NUCLEOTIDE SEQUENCE [LARGE SCALE GENOMIC DNA]</scope>
</reference>
<dbReference type="InterPro" id="IPR043129">
    <property type="entry name" value="ATPase_NBD"/>
</dbReference>
<proteinExistence type="predicted"/>
<keyword evidence="2" id="KW-0812">Transmembrane</keyword>
<name>A0A2D6YJJ8_9DELT</name>
<dbReference type="AlphaFoldDB" id="A0A2D6YJJ8"/>
<dbReference type="EMBL" id="NZEX01000087">
    <property type="protein sequence ID" value="MAH63302.1"/>
    <property type="molecule type" value="Genomic_DNA"/>
</dbReference>
<comment type="caution">
    <text evidence="3">The sequence shown here is derived from an EMBL/GenBank/DDBJ whole genome shotgun (WGS) entry which is preliminary data.</text>
</comment>
<evidence type="ECO:0000313" key="3">
    <source>
        <dbReference type="EMBL" id="MAH63302.1"/>
    </source>
</evidence>
<dbReference type="Gene3D" id="3.30.420.380">
    <property type="match status" value="1"/>
</dbReference>
<evidence type="ECO:0000256" key="2">
    <source>
        <dbReference type="SAM" id="Phobius"/>
    </source>
</evidence>
<evidence type="ECO:0000313" key="4">
    <source>
        <dbReference type="Proteomes" id="UP000226525"/>
    </source>
</evidence>